<dbReference type="InterPro" id="IPR018929">
    <property type="entry name" value="DUF2510"/>
</dbReference>
<dbReference type="Pfam" id="PF10708">
    <property type="entry name" value="DUF2510"/>
    <property type="match status" value="1"/>
</dbReference>
<protein>
    <recommendedName>
        <fullName evidence="2">DUF2510 domain-containing protein</fullName>
    </recommendedName>
</protein>
<evidence type="ECO:0000259" key="2">
    <source>
        <dbReference type="Pfam" id="PF10708"/>
    </source>
</evidence>
<evidence type="ECO:0000313" key="3">
    <source>
        <dbReference type="EMBL" id="GAA2171048.1"/>
    </source>
</evidence>
<name>A0ABN3AJK6_9MICO</name>
<feature type="compositionally biased region" description="Pro residues" evidence="1">
    <location>
        <begin position="266"/>
        <end position="281"/>
    </location>
</feature>
<evidence type="ECO:0000256" key="1">
    <source>
        <dbReference type="SAM" id="MobiDB-lite"/>
    </source>
</evidence>
<keyword evidence="4" id="KW-1185">Reference proteome</keyword>
<comment type="caution">
    <text evidence="3">The sequence shown here is derived from an EMBL/GenBank/DDBJ whole genome shotgun (WGS) entry which is preliminary data.</text>
</comment>
<sequence length="434" mass="46242">MPSFLIVHSQPPGGRADLFAQPPTIDVSGLGARLDWGDVTFEVPPGDHRVTISVDPVAGGRDGAVVTVRVLPETGTRISFAPPAAPGMPSTLRVDGQWPADAAMAYYATRDRRVLTPSARPQGQPTGHGQPWQPTGQGQPSHAPSLPQQGSTQPRWAPPQVAPPAPAPQQAAPQPSWQPPQQPALQQPAPQQTPPPQAPQPAVPAVGPSIGSTGSVPVVAPPSSAPTFGQVQGAHVVPGAQQPHPPARPPMVQAPTWGTPAQAAPPQQPSMQPPPPQPRVQPPVQQQAPQPRVQPPSQQMPQQQQLPQQPQLPQHPGHSSQAPAAFGPGAPQQPPMQQGQQSPAFGHQAPVRRDAYGRDRVVGDRSAPPIPTPSEFQDFARGERERQEAAAVAATRQQQGWYPDPYGRSEVRWHDGERWTPSVMRQGRREHDPL</sequence>
<feature type="compositionally biased region" description="Low complexity" evidence="1">
    <location>
        <begin position="121"/>
        <end position="140"/>
    </location>
</feature>
<evidence type="ECO:0000313" key="4">
    <source>
        <dbReference type="Proteomes" id="UP001501599"/>
    </source>
</evidence>
<feature type="compositionally biased region" description="Pro residues" evidence="1">
    <location>
        <begin position="191"/>
        <end position="202"/>
    </location>
</feature>
<feature type="compositionally biased region" description="Basic and acidic residues" evidence="1">
    <location>
        <begin position="378"/>
        <end position="388"/>
    </location>
</feature>
<feature type="compositionally biased region" description="Low complexity" evidence="1">
    <location>
        <begin position="282"/>
        <end position="344"/>
    </location>
</feature>
<feature type="compositionally biased region" description="Low complexity" evidence="1">
    <location>
        <begin position="389"/>
        <end position="399"/>
    </location>
</feature>
<reference evidence="3 4" key="1">
    <citation type="journal article" date="2019" name="Int. J. Syst. Evol. Microbiol.">
        <title>The Global Catalogue of Microorganisms (GCM) 10K type strain sequencing project: providing services to taxonomists for standard genome sequencing and annotation.</title>
        <authorList>
            <consortium name="The Broad Institute Genomics Platform"/>
            <consortium name="The Broad Institute Genome Sequencing Center for Infectious Disease"/>
            <person name="Wu L."/>
            <person name="Ma J."/>
        </authorList>
    </citation>
    <scope>NUCLEOTIDE SEQUENCE [LARGE SCALE GENOMIC DNA]</scope>
    <source>
        <strain evidence="3 4">JCM 16026</strain>
    </source>
</reference>
<accession>A0ABN3AJK6</accession>
<dbReference type="PRINTS" id="PR01217">
    <property type="entry name" value="PRICHEXTENSN"/>
</dbReference>
<gene>
    <name evidence="3" type="ORF">GCM10009846_03510</name>
</gene>
<dbReference type="EMBL" id="BAAAQT010000001">
    <property type="protein sequence ID" value="GAA2171048.1"/>
    <property type="molecule type" value="Genomic_DNA"/>
</dbReference>
<feature type="compositionally biased region" description="Basic and acidic residues" evidence="1">
    <location>
        <begin position="351"/>
        <end position="363"/>
    </location>
</feature>
<dbReference type="Proteomes" id="UP001501599">
    <property type="component" value="Unassembled WGS sequence"/>
</dbReference>
<organism evidence="3 4">
    <name type="scientific">Agrococcus versicolor</name>
    <dbReference type="NCBI Taxonomy" id="501482"/>
    <lineage>
        <taxon>Bacteria</taxon>
        <taxon>Bacillati</taxon>
        <taxon>Actinomycetota</taxon>
        <taxon>Actinomycetes</taxon>
        <taxon>Micrococcales</taxon>
        <taxon>Microbacteriaceae</taxon>
        <taxon>Agrococcus</taxon>
    </lineage>
</organism>
<feature type="compositionally biased region" description="Pro residues" evidence="1">
    <location>
        <begin position="156"/>
        <end position="167"/>
    </location>
</feature>
<feature type="region of interest" description="Disordered" evidence="1">
    <location>
        <begin position="117"/>
        <end position="413"/>
    </location>
</feature>
<feature type="domain" description="DUF2510" evidence="2">
    <location>
        <begin position="400"/>
        <end position="426"/>
    </location>
</feature>
<proteinExistence type="predicted"/>